<dbReference type="GO" id="GO:0008017">
    <property type="term" value="F:microtubule binding"/>
    <property type="evidence" value="ECO:0007669"/>
    <property type="project" value="InterPro"/>
</dbReference>
<dbReference type="Pfam" id="PF14197">
    <property type="entry name" value="Cep57_CLD_2"/>
    <property type="match status" value="1"/>
</dbReference>
<dbReference type="Proteomes" id="UP000193240">
    <property type="component" value="Unassembled WGS sequence"/>
</dbReference>
<evidence type="ECO:0000259" key="7">
    <source>
        <dbReference type="Pfam" id="PF14197"/>
    </source>
</evidence>
<keyword evidence="3" id="KW-0206">Cytoskeleton</keyword>
<dbReference type="PANTHER" id="PTHR19336:SF9">
    <property type="entry name" value="SPINDLE POLE BODY PROTEIN PPC89"/>
    <property type="match status" value="1"/>
</dbReference>
<keyword evidence="4" id="KW-0175">Coiled coil</keyword>
<comment type="subcellular location">
    <subcellularLocation>
        <location evidence="1">Cytoplasm</location>
        <location evidence="1">Cytoskeleton</location>
        <location evidence="1">Microtubule organizing center</location>
    </subcellularLocation>
</comment>
<protein>
    <recommendedName>
        <fullName evidence="10">Cep57 centrosome microtubule-binding domain-containing protein</fullName>
    </recommendedName>
</protein>
<dbReference type="InterPro" id="IPR024957">
    <property type="entry name" value="Cep57_MT-bd_dom"/>
</dbReference>
<dbReference type="OMA" id="MKSDQIY"/>
<feature type="region of interest" description="Disordered" evidence="5">
    <location>
        <begin position="1"/>
        <end position="60"/>
    </location>
</feature>
<accession>A0A1Y2MG93</accession>
<proteinExistence type="predicted"/>
<evidence type="ECO:0000256" key="3">
    <source>
        <dbReference type="ARBA" id="ARBA00023212"/>
    </source>
</evidence>
<feature type="region of interest" description="Disordered" evidence="5">
    <location>
        <begin position="300"/>
        <end position="323"/>
    </location>
</feature>
<reference evidence="8 9" key="1">
    <citation type="journal article" date="2017" name="Genome Announc.">
        <title>Genome sequence of the saprophytic ascomycete Epicoccum nigrum ICMP 19927 strain isolated from New Zealand.</title>
        <authorList>
            <person name="Fokin M."/>
            <person name="Fleetwood D."/>
            <person name="Weir B.S."/>
            <person name="Villas-Boas S.G."/>
        </authorList>
    </citation>
    <scope>NUCLEOTIDE SEQUENCE [LARGE SCALE GENOMIC DNA]</scope>
    <source>
        <strain evidence="8 9">ICMP 19927</strain>
    </source>
</reference>
<feature type="compositionally biased region" description="Basic and acidic residues" evidence="5">
    <location>
        <begin position="675"/>
        <end position="714"/>
    </location>
</feature>
<keyword evidence="2" id="KW-0963">Cytoplasm</keyword>
<organism evidence="8 9">
    <name type="scientific">Epicoccum nigrum</name>
    <name type="common">Soil fungus</name>
    <name type="synonym">Epicoccum purpurascens</name>
    <dbReference type="NCBI Taxonomy" id="105696"/>
    <lineage>
        <taxon>Eukaryota</taxon>
        <taxon>Fungi</taxon>
        <taxon>Dikarya</taxon>
        <taxon>Ascomycota</taxon>
        <taxon>Pezizomycotina</taxon>
        <taxon>Dothideomycetes</taxon>
        <taxon>Pleosporomycetidae</taxon>
        <taxon>Pleosporales</taxon>
        <taxon>Pleosporineae</taxon>
        <taxon>Didymellaceae</taxon>
        <taxon>Epicoccum</taxon>
    </lineage>
</organism>
<dbReference type="EMBL" id="KZ107838">
    <property type="protein sequence ID" value="OSS54951.1"/>
    <property type="molecule type" value="Genomic_DNA"/>
</dbReference>
<dbReference type="InParanoid" id="A0A1Y2MG93"/>
<dbReference type="AlphaFoldDB" id="A0A1Y2MG93"/>
<gene>
    <name evidence="8" type="ORF">B5807_01142</name>
</gene>
<evidence type="ECO:0008006" key="10">
    <source>
        <dbReference type="Google" id="ProtNLM"/>
    </source>
</evidence>
<dbReference type="InterPro" id="IPR051756">
    <property type="entry name" value="Centrosomal_MT-associated"/>
</dbReference>
<evidence type="ECO:0000256" key="2">
    <source>
        <dbReference type="ARBA" id="ARBA00022490"/>
    </source>
</evidence>
<feature type="compositionally biased region" description="Basic and acidic residues" evidence="5">
    <location>
        <begin position="722"/>
        <end position="739"/>
    </location>
</feature>
<feature type="region of interest" description="Disordered" evidence="5">
    <location>
        <begin position="1148"/>
        <end position="1172"/>
    </location>
</feature>
<dbReference type="STRING" id="105696.A0A1Y2MG93"/>
<feature type="coiled-coil region" evidence="4">
    <location>
        <begin position="335"/>
        <end position="650"/>
    </location>
</feature>
<feature type="domain" description="Cep57 centrosome microtubule-binding" evidence="6">
    <location>
        <begin position="990"/>
        <end position="1066"/>
    </location>
</feature>
<feature type="compositionally biased region" description="Polar residues" evidence="5">
    <location>
        <begin position="87"/>
        <end position="107"/>
    </location>
</feature>
<feature type="compositionally biased region" description="Polar residues" evidence="5">
    <location>
        <begin position="20"/>
        <end position="55"/>
    </location>
</feature>
<dbReference type="PANTHER" id="PTHR19336">
    <property type="entry name" value="UNCHARACTERIZED DUF1167"/>
    <property type="match status" value="1"/>
</dbReference>
<feature type="region of interest" description="Disordered" evidence="5">
    <location>
        <begin position="163"/>
        <end position="272"/>
    </location>
</feature>
<feature type="compositionally biased region" description="Polar residues" evidence="5">
    <location>
        <begin position="230"/>
        <end position="272"/>
    </location>
</feature>
<evidence type="ECO:0000256" key="1">
    <source>
        <dbReference type="ARBA" id="ARBA00004267"/>
    </source>
</evidence>
<feature type="compositionally biased region" description="Basic and acidic residues" evidence="5">
    <location>
        <begin position="167"/>
        <end position="182"/>
    </location>
</feature>
<dbReference type="InterPro" id="IPR025925">
    <property type="entry name" value="PPC89_CLD"/>
</dbReference>
<sequence length="1172" mass="133045">MQSSPPTSIGKARTIRELSRSLSHSPRNIPSPSLAPSDSNPTKRSGFGVTQTSDFANDPDFLMSTQQNFVDATDTLPQYPRIRSTAKKMTSWQPMRSVQTNPDTSMVNKEFGDFDQSGSDEESISVEHARGLDRGTPVRQSSAFHSLYDLTPPSNRARKSFLAESGNLRRDAQIRRASRNDLDTASPRPASKRNSPALAAKENKRNSLAQHHARLSEDESSFMQDRPPTLTVNSTKNTRWGNRQASLQTDGFMNESTRANPKSQSRPSTGQNATAQSFILPDLPNLTELVSGVFGDGTPVFSKSTPGRSRFAAPPGGGRRPNHIPIDSVPIPDEEKAIFSALQQLQDKVAQIEAERSEQDRRIEEQDLELIELRANAQAYERSKRSDSANDSDAGKGHWKVEKTRLDATVQTLRTKLDRADRKVAVLEIEKKRLTTERDNMTSQLGVAFQTCEELKNEKLALADENDALRQEVEALRGDNEELRDQLNHEMDHHREETVQLQKQFDQAANATEKQNATLNAELARVRTQYDENTQQLARQDAELRKARQEKAEFSRLQTDNEALKAQLASMKSRREEEVKKWQRQESALKAQVDRRDETIRHFQDATQEQTNEAMRLDNEHLREELAQLAMQHEDDYEKWARKEDQLKRKVQQREVAARQTLDLTREVLNIREADEEQRDHTKRDTLQRKPGYRREDSRSRTKNRVQQESRNSRAELAQARSQEDLRRDHTGVSRKDFSRSLPADTRRMFTAPSGSRNARVDSEVESTTDLSLKPHGTPYMSRSLQSTRPPVPIQRPADLDLTELSFIGSDVIAQLRRQLEEERANARRGSSHQVVRDETVRSQRQTREDTVRSVASERRPSLVRKSSLKDATRRTTASEFEDDVTGNMSNLDADTEPTRTKDLSMHSNTSRRRRGAPTEMTSAFIVPDLKIESRRPSVTATTVSKHDKNHDNANCTVCRREGLTSSTSDLRVPRLIPVSSRMPVDEIDATLRPARSPKEALALVVKELKDERAHLHIELAALRAMLELHDASQGARKRSDLNASIQETLRRLEIKDNQIYNLYDVLEGQAADGEITEQDVEDLTEQIRAEDAKEGINADVDMSHVELERGRKGQGKRVTIRSFVDESESETGTRDFGRDAHRHTILDDETEELPWEGFEDSEIPEGWGKVH</sequence>
<dbReference type="GO" id="GO:0005815">
    <property type="term" value="C:microtubule organizing center"/>
    <property type="evidence" value="ECO:0007669"/>
    <property type="project" value="UniProtKB-SubCell"/>
</dbReference>
<feature type="domain" description="PPC89 centrosome localisation" evidence="7">
    <location>
        <begin position="406"/>
        <end position="471"/>
    </location>
</feature>
<feature type="compositionally biased region" description="Acidic residues" evidence="5">
    <location>
        <begin position="1148"/>
        <end position="1164"/>
    </location>
</feature>
<feature type="region of interest" description="Disordered" evidence="5">
    <location>
        <begin position="675"/>
        <end position="791"/>
    </location>
</feature>
<feature type="region of interest" description="Disordered" evidence="5">
    <location>
        <begin position="84"/>
        <end position="124"/>
    </location>
</feature>
<evidence type="ECO:0000259" key="6">
    <source>
        <dbReference type="Pfam" id="PF06657"/>
    </source>
</evidence>
<feature type="compositionally biased region" description="Basic and acidic residues" evidence="5">
    <location>
        <begin position="835"/>
        <end position="861"/>
    </location>
</feature>
<evidence type="ECO:0000256" key="4">
    <source>
        <dbReference type="SAM" id="Coils"/>
    </source>
</evidence>
<evidence type="ECO:0000313" key="9">
    <source>
        <dbReference type="Proteomes" id="UP000193240"/>
    </source>
</evidence>
<evidence type="ECO:0000313" key="8">
    <source>
        <dbReference type="EMBL" id="OSS54951.1"/>
    </source>
</evidence>
<name>A0A1Y2MG93_EPING</name>
<feature type="region of interest" description="Disordered" evidence="5">
    <location>
        <begin position="823"/>
        <end position="918"/>
    </location>
</feature>
<keyword evidence="9" id="KW-1185">Reference proteome</keyword>
<dbReference type="Pfam" id="PF06657">
    <property type="entry name" value="Cep57_MT_bd"/>
    <property type="match status" value="1"/>
</dbReference>
<evidence type="ECO:0000256" key="5">
    <source>
        <dbReference type="SAM" id="MobiDB-lite"/>
    </source>
</evidence>